<gene>
    <name evidence="1" type="ORF">H8876_01265</name>
</gene>
<accession>A0A923NDI1</accession>
<dbReference type="RefSeq" id="WP_249286211.1">
    <property type="nucleotide sequence ID" value="NZ_JACRWC010000025.1"/>
</dbReference>
<dbReference type="AlphaFoldDB" id="A0A923NDI1"/>
<dbReference type="Proteomes" id="UP000644115">
    <property type="component" value="Unassembled WGS sequence"/>
</dbReference>
<keyword evidence="2" id="KW-1185">Reference proteome</keyword>
<reference evidence="1" key="1">
    <citation type="submission" date="2020-08" db="EMBL/GenBank/DDBJ databases">
        <authorList>
            <person name="Liu C."/>
            <person name="Sun Q."/>
        </authorList>
    </citation>
    <scope>NUCLEOTIDE SEQUENCE</scope>
    <source>
        <strain evidence="1">BX16</strain>
    </source>
</reference>
<dbReference type="EMBL" id="JACRWC010000025">
    <property type="protein sequence ID" value="MBC5998652.1"/>
    <property type="molecule type" value="Genomic_DNA"/>
</dbReference>
<protein>
    <submittedName>
        <fullName evidence="1">Uncharacterized protein</fullName>
    </submittedName>
</protein>
<evidence type="ECO:0000313" key="2">
    <source>
        <dbReference type="Proteomes" id="UP000644115"/>
    </source>
</evidence>
<organism evidence="1 2">
    <name type="scientific">Lentihominibacter faecis</name>
    <dbReference type="NCBI Taxonomy" id="2764712"/>
    <lineage>
        <taxon>Bacteria</taxon>
        <taxon>Bacillati</taxon>
        <taxon>Bacillota</taxon>
        <taxon>Clostridia</taxon>
        <taxon>Peptostreptococcales</taxon>
        <taxon>Anaerovoracaceae</taxon>
        <taxon>Lentihominibacter</taxon>
    </lineage>
</organism>
<proteinExistence type="predicted"/>
<sequence>MKPRKKSFFVCVLNMHGVPLPQSCSFAKAESMVAKGEAVWVETESKPTIQLTKPWSPKGMFYR</sequence>
<evidence type="ECO:0000313" key="1">
    <source>
        <dbReference type="EMBL" id="MBC5998652.1"/>
    </source>
</evidence>
<comment type="caution">
    <text evidence="1">The sequence shown here is derived from an EMBL/GenBank/DDBJ whole genome shotgun (WGS) entry which is preliminary data.</text>
</comment>
<name>A0A923NDI1_9FIRM</name>